<dbReference type="Gene3D" id="3.40.50.1010">
    <property type="entry name" value="5'-nuclease"/>
    <property type="match status" value="1"/>
</dbReference>
<protein>
    <submittedName>
        <fullName evidence="6">5'-3' exonuclease, N-terminal resolvase-like domain</fullName>
    </submittedName>
</protein>
<dbReference type="InterPro" id="IPR020045">
    <property type="entry name" value="DNA_polI_H3TH"/>
</dbReference>
<dbReference type="SMART" id="SM00279">
    <property type="entry name" value="HhH2"/>
    <property type="match status" value="1"/>
</dbReference>
<evidence type="ECO:0000256" key="4">
    <source>
        <dbReference type="SAM" id="MobiDB-lite"/>
    </source>
</evidence>
<dbReference type="EMBL" id="JAHBMH010000007">
    <property type="protein sequence ID" value="KAK1939774.1"/>
    <property type="molecule type" value="Genomic_DNA"/>
</dbReference>
<dbReference type="Pfam" id="PF01367">
    <property type="entry name" value="5_3_exonuc"/>
    <property type="match status" value="1"/>
</dbReference>
<keyword evidence="1" id="KW-0540">Nuclease</keyword>
<dbReference type="Pfam" id="PF02739">
    <property type="entry name" value="5_3_exonuc_N"/>
    <property type="match status" value="1"/>
</dbReference>
<dbReference type="SUPFAM" id="SSF47807">
    <property type="entry name" value="5' to 3' exonuclease, C-terminal subdomain"/>
    <property type="match status" value="1"/>
</dbReference>
<dbReference type="InterPro" id="IPR036279">
    <property type="entry name" value="5-3_exonuclease_C_sf"/>
</dbReference>
<dbReference type="CDD" id="cd09859">
    <property type="entry name" value="PIN_53EXO"/>
    <property type="match status" value="1"/>
</dbReference>
<reference evidence="6" key="1">
    <citation type="journal article" date="2014" name="Nucleic Acids Res.">
        <title>The evolutionary dynamics of variant antigen genes in Babesia reveal a history of genomic innovation underlying host-parasite interaction.</title>
        <authorList>
            <person name="Jackson A.P."/>
            <person name="Otto T.D."/>
            <person name="Darby A."/>
            <person name="Ramaprasad A."/>
            <person name="Xia D."/>
            <person name="Echaide I.E."/>
            <person name="Farber M."/>
            <person name="Gahlot S."/>
            <person name="Gamble J."/>
            <person name="Gupta D."/>
            <person name="Gupta Y."/>
            <person name="Jackson L."/>
            <person name="Malandrin L."/>
            <person name="Malas T.B."/>
            <person name="Moussa E."/>
            <person name="Nair M."/>
            <person name="Reid A.J."/>
            <person name="Sanders M."/>
            <person name="Sharma J."/>
            <person name="Tracey A."/>
            <person name="Quail M.A."/>
            <person name="Weir W."/>
            <person name="Wastling J.M."/>
            <person name="Hall N."/>
            <person name="Willadsen P."/>
            <person name="Lingelbach K."/>
            <person name="Shiels B."/>
            <person name="Tait A."/>
            <person name="Berriman M."/>
            <person name="Allred D.R."/>
            <person name="Pain A."/>
        </authorList>
    </citation>
    <scope>NUCLEOTIDE SEQUENCE</scope>
    <source>
        <strain evidence="6">1802A</strain>
    </source>
</reference>
<dbReference type="GO" id="GO:0033567">
    <property type="term" value="P:DNA replication, Okazaki fragment processing"/>
    <property type="evidence" value="ECO:0007669"/>
    <property type="project" value="InterPro"/>
</dbReference>
<evidence type="ECO:0000256" key="2">
    <source>
        <dbReference type="ARBA" id="ARBA00022801"/>
    </source>
</evidence>
<dbReference type="InterPro" id="IPR008918">
    <property type="entry name" value="HhH2"/>
</dbReference>
<dbReference type="PANTHER" id="PTHR42646:SF2">
    <property type="entry name" value="5'-3' EXONUCLEASE FAMILY PROTEIN"/>
    <property type="match status" value="1"/>
</dbReference>
<keyword evidence="3" id="KW-0238">DNA-binding</keyword>
<dbReference type="GO" id="GO:0008409">
    <property type="term" value="F:5'-3' exonuclease activity"/>
    <property type="evidence" value="ECO:0007669"/>
    <property type="project" value="InterPro"/>
</dbReference>
<reference evidence="6" key="2">
    <citation type="submission" date="2021-05" db="EMBL/GenBank/DDBJ databases">
        <authorList>
            <person name="Pain A."/>
        </authorList>
    </citation>
    <scope>NUCLEOTIDE SEQUENCE</scope>
    <source>
        <strain evidence="6">1802A</strain>
    </source>
</reference>
<dbReference type="GO" id="GO:0017108">
    <property type="term" value="F:5'-flap endonuclease activity"/>
    <property type="evidence" value="ECO:0007669"/>
    <property type="project" value="InterPro"/>
</dbReference>
<accession>A0AAD9LLR4</accession>
<dbReference type="Gene3D" id="1.10.150.20">
    <property type="entry name" value="5' to 3' exonuclease, C-terminal subdomain"/>
    <property type="match status" value="1"/>
</dbReference>
<dbReference type="Proteomes" id="UP001195914">
    <property type="component" value="Unassembled WGS sequence"/>
</dbReference>
<feature type="domain" description="5'-3' exonuclease" evidence="5">
    <location>
        <begin position="99"/>
        <end position="420"/>
    </location>
</feature>
<keyword evidence="7" id="KW-1185">Reference proteome</keyword>
<dbReference type="InterPro" id="IPR038969">
    <property type="entry name" value="FEN"/>
</dbReference>
<proteinExistence type="predicted"/>
<evidence type="ECO:0000256" key="1">
    <source>
        <dbReference type="ARBA" id="ARBA00022722"/>
    </source>
</evidence>
<dbReference type="SUPFAM" id="SSF88723">
    <property type="entry name" value="PIN domain-like"/>
    <property type="match status" value="1"/>
</dbReference>
<dbReference type="InterPro" id="IPR020046">
    <property type="entry name" value="5-3_exonucl_a-hlix_arch_N"/>
</dbReference>
<dbReference type="SMART" id="SM00475">
    <property type="entry name" value="53EXOc"/>
    <property type="match status" value="1"/>
</dbReference>
<name>A0AAD9LLR4_BABDI</name>
<organism evidence="6 7">
    <name type="scientific">Babesia divergens</name>
    <dbReference type="NCBI Taxonomy" id="32595"/>
    <lineage>
        <taxon>Eukaryota</taxon>
        <taxon>Sar</taxon>
        <taxon>Alveolata</taxon>
        <taxon>Apicomplexa</taxon>
        <taxon>Aconoidasida</taxon>
        <taxon>Piroplasmida</taxon>
        <taxon>Babesiidae</taxon>
        <taxon>Babesia</taxon>
    </lineage>
</organism>
<comment type="caution">
    <text evidence="6">The sequence shown here is derived from an EMBL/GenBank/DDBJ whole genome shotgun (WGS) entry which is preliminary data.</text>
</comment>
<evidence type="ECO:0000259" key="5">
    <source>
        <dbReference type="SMART" id="SM00475"/>
    </source>
</evidence>
<evidence type="ECO:0000313" key="7">
    <source>
        <dbReference type="Proteomes" id="UP001195914"/>
    </source>
</evidence>
<dbReference type="GO" id="GO:0003677">
    <property type="term" value="F:DNA binding"/>
    <property type="evidence" value="ECO:0007669"/>
    <property type="project" value="UniProtKB-KW"/>
</dbReference>
<dbReference type="InterPro" id="IPR002421">
    <property type="entry name" value="5-3_exonuclease"/>
</dbReference>
<keyword evidence="6" id="KW-0269">Exonuclease</keyword>
<dbReference type="AlphaFoldDB" id="A0AAD9LLR4"/>
<evidence type="ECO:0000313" key="6">
    <source>
        <dbReference type="EMBL" id="KAK1939774.1"/>
    </source>
</evidence>
<gene>
    <name evidence="6" type="ORF">X943_003172</name>
</gene>
<sequence length="448" mass="50380">MLADTDRRGIVYNKKPPINETSDNIDALADGWRTPLYNTSRSIKLGVGKIPCFLIADFKDNIPRSGRLFGRRKKVQPDSSDPITSEKVTKPTTARELRDRVLLVDGTGLAYRCFFALPTLTTYRGTEIGAIVGFMNSLARLYRTIGPKYVGIAFDSPGANNSKRAVWPEYKTNRQVIKTSFKKQLLWIKEFCAIVGLPVFLKRTTEADDIISSMIAFLRGNHGDVGECTDGDHEVQKMRPIEFRVPEGASGGVFDRMTAADPPRLEPLDDKPEDGIQQKKFDVYVLTADKDLLQVLEHNESGNVNVRIVQPHKKFRIVDEDTVLQEYGIPPGRFSEYLALVGDAADNIPGVMGIGPKTAPVLISKYGTFKEIIDSDEISKIAKKGGKHSLSVERAYDFHLITKLRNDVSVLSSIRQLCKRRTLERQFVEFCKLFSLQKCSQRWHDVTH</sequence>
<dbReference type="InterPro" id="IPR029060">
    <property type="entry name" value="PIN-like_dom_sf"/>
</dbReference>
<dbReference type="CDD" id="cd09898">
    <property type="entry name" value="H3TH_53EXO"/>
    <property type="match status" value="1"/>
</dbReference>
<keyword evidence="2" id="KW-0378">Hydrolase</keyword>
<feature type="region of interest" description="Disordered" evidence="4">
    <location>
        <begin position="69"/>
        <end position="91"/>
    </location>
</feature>
<evidence type="ECO:0000256" key="3">
    <source>
        <dbReference type="ARBA" id="ARBA00023125"/>
    </source>
</evidence>
<dbReference type="PANTHER" id="PTHR42646">
    <property type="entry name" value="FLAP ENDONUCLEASE XNI"/>
    <property type="match status" value="1"/>
</dbReference>